<feature type="compositionally biased region" description="Low complexity" evidence="1">
    <location>
        <begin position="75"/>
        <end position="93"/>
    </location>
</feature>
<sequence length="675" mass="75258">MSAAGPVPSQAHEASEPPPSHVTSDQDHQDHQAQAQAAPAIAEPSKPSTAAEPTVESGRDHPNPDSATPAKDDNSSSPKSNKQSDSSSSEPKPAGGYDATPIPRMPPGYTLKFTIHRAENLPMADINSLSSDPYVISQIYTHNPTRHKEDPAMRMRTFTIRRNTDPEWNAEWIVANVPASGFKLKCRIYDEDPADHDDRLGNAEIEVHHLDEAWKGITNQDLKIKKRTGSKRAYLVQALATGVRKRKHMDGHLFVSIENLGRTESEHGSRLYTVGPMWFTRHYSPLLGRITGRKTPGQNTATEEAEEADDSSKTKAQKYNFQANQFQFAGPVPAELYHRYVEFRPFVKRMFTHSGLRGFFLHKALMHQHDQIYHFDRSTETGYMPNGPNTEAALKFLELVHFDQGGRIFTYILTLDGLMRFTETGKQFGIDMLSKHTMHSEVALYIAFSGEFFVRRLKHKHQPPPEEGGDNPAHPPNDIPEPDGGDEPVKDPAYYELVIDNDSGTYRPNADLLPKLKEFLQRNLPGLKVVTLDCQKDAEVQQKLKDEQRQKQKEDGMVMYRQTSRGSSISSSDESDLEDMIARGREDPSLLKTLKHNASNKGNRKKAHYKSLAKGRDLGVNGESANRRKEGYEGGKVLNGNGPLTEEPEKVEEKMNGVDGAQSTQAGKAPAVAAT</sequence>
<dbReference type="PROSITE" id="PS50004">
    <property type="entry name" value="C2"/>
    <property type="match status" value="1"/>
</dbReference>
<evidence type="ECO:0000313" key="3">
    <source>
        <dbReference type="EMBL" id="KAF2665938.1"/>
    </source>
</evidence>
<dbReference type="EMBL" id="MU004239">
    <property type="protein sequence ID" value="KAF2665938.1"/>
    <property type="molecule type" value="Genomic_DNA"/>
</dbReference>
<accession>A0A6A6U484</accession>
<organism evidence="3 4">
    <name type="scientific">Microthyrium microscopicum</name>
    <dbReference type="NCBI Taxonomy" id="703497"/>
    <lineage>
        <taxon>Eukaryota</taxon>
        <taxon>Fungi</taxon>
        <taxon>Dikarya</taxon>
        <taxon>Ascomycota</taxon>
        <taxon>Pezizomycotina</taxon>
        <taxon>Dothideomycetes</taxon>
        <taxon>Dothideomycetes incertae sedis</taxon>
        <taxon>Microthyriales</taxon>
        <taxon>Microthyriaceae</taxon>
        <taxon>Microthyrium</taxon>
    </lineage>
</organism>
<dbReference type="PANTHER" id="PTHR47800">
    <property type="entry name" value="C2 DOMAIN-CONTAINING PROTEIN"/>
    <property type="match status" value="1"/>
</dbReference>
<dbReference type="GO" id="GO:0010628">
    <property type="term" value="P:positive regulation of gene expression"/>
    <property type="evidence" value="ECO:0007669"/>
    <property type="project" value="TreeGrafter"/>
</dbReference>
<dbReference type="SMART" id="SM00239">
    <property type="entry name" value="C2"/>
    <property type="match status" value="1"/>
</dbReference>
<feature type="region of interest" description="Disordered" evidence="1">
    <location>
        <begin position="1"/>
        <end position="105"/>
    </location>
</feature>
<feature type="compositionally biased region" description="Basic and acidic residues" evidence="1">
    <location>
        <begin position="647"/>
        <end position="656"/>
    </location>
</feature>
<evidence type="ECO:0000313" key="4">
    <source>
        <dbReference type="Proteomes" id="UP000799302"/>
    </source>
</evidence>
<proteinExistence type="predicted"/>
<dbReference type="InterPro" id="IPR035892">
    <property type="entry name" value="C2_domain_sf"/>
</dbReference>
<dbReference type="Pfam" id="PF00168">
    <property type="entry name" value="C2"/>
    <property type="match status" value="1"/>
</dbReference>
<dbReference type="Proteomes" id="UP000799302">
    <property type="component" value="Unassembled WGS sequence"/>
</dbReference>
<feature type="domain" description="C2" evidence="2">
    <location>
        <begin position="87"/>
        <end position="221"/>
    </location>
</feature>
<feature type="region of interest" description="Disordered" evidence="1">
    <location>
        <begin position="289"/>
        <end position="314"/>
    </location>
</feature>
<reference evidence="3" key="1">
    <citation type="journal article" date="2020" name="Stud. Mycol.">
        <title>101 Dothideomycetes genomes: a test case for predicting lifestyles and emergence of pathogens.</title>
        <authorList>
            <person name="Haridas S."/>
            <person name="Albert R."/>
            <person name="Binder M."/>
            <person name="Bloem J."/>
            <person name="Labutti K."/>
            <person name="Salamov A."/>
            <person name="Andreopoulos B."/>
            <person name="Baker S."/>
            <person name="Barry K."/>
            <person name="Bills G."/>
            <person name="Bluhm B."/>
            <person name="Cannon C."/>
            <person name="Castanera R."/>
            <person name="Culley D."/>
            <person name="Daum C."/>
            <person name="Ezra D."/>
            <person name="Gonzalez J."/>
            <person name="Henrissat B."/>
            <person name="Kuo A."/>
            <person name="Liang C."/>
            <person name="Lipzen A."/>
            <person name="Lutzoni F."/>
            <person name="Magnuson J."/>
            <person name="Mondo S."/>
            <person name="Nolan M."/>
            <person name="Ohm R."/>
            <person name="Pangilinan J."/>
            <person name="Park H.-J."/>
            <person name="Ramirez L."/>
            <person name="Alfaro M."/>
            <person name="Sun H."/>
            <person name="Tritt A."/>
            <person name="Yoshinaga Y."/>
            <person name="Zwiers L.-H."/>
            <person name="Turgeon B."/>
            <person name="Goodwin S."/>
            <person name="Spatafora J."/>
            <person name="Crous P."/>
            <person name="Grigoriev I."/>
        </authorList>
    </citation>
    <scope>NUCLEOTIDE SEQUENCE</scope>
    <source>
        <strain evidence="3">CBS 115976</strain>
    </source>
</reference>
<dbReference type="Gene3D" id="2.60.40.150">
    <property type="entry name" value="C2 domain"/>
    <property type="match status" value="1"/>
</dbReference>
<feature type="compositionally biased region" description="Basic and acidic residues" evidence="1">
    <location>
        <begin position="580"/>
        <end position="589"/>
    </location>
</feature>
<evidence type="ECO:0000259" key="2">
    <source>
        <dbReference type="PROSITE" id="PS50004"/>
    </source>
</evidence>
<keyword evidence="4" id="KW-1185">Reference proteome</keyword>
<name>A0A6A6U484_9PEZI</name>
<feature type="region of interest" description="Disordered" evidence="1">
    <location>
        <begin position="460"/>
        <end position="491"/>
    </location>
</feature>
<dbReference type="PANTHER" id="PTHR47800:SF5">
    <property type="entry name" value="FER-1-LIKE PROTEIN 6"/>
    <property type="match status" value="1"/>
</dbReference>
<protein>
    <recommendedName>
        <fullName evidence="2">C2 domain-containing protein</fullName>
    </recommendedName>
</protein>
<gene>
    <name evidence="3" type="ORF">BT63DRAFT_427727</name>
</gene>
<dbReference type="SUPFAM" id="SSF49562">
    <property type="entry name" value="C2 domain (Calcium/lipid-binding domain, CaLB)"/>
    <property type="match status" value="1"/>
</dbReference>
<feature type="compositionally biased region" description="Basic residues" evidence="1">
    <location>
        <begin position="602"/>
        <end position="613"/>
    </location>
</feature>
<dbReference type="AlphaFoldDB" id="A0A6A6U484"/>
<evidence type="ECO:0000256" key="1">
    <source>
        <dbReference type="SAM" id="MobiDB-lite"/>
    </source>
</evidence>
<feature type="compositionally biased region" description="Basic and acidic residues" evidence="1">
    <location>
        <begin position="543"/>
        <end position="556"/>
    </location>
</feature>
<dbReference type="InterPro" id="IPR000008">
    <property type="entry name" value="C2_dom"/>
</dbReference>
<dbReference type="OrthoDB" id="73919at2759"/>
<feature type="region of interest" description="Disordered" evidence="1">
    <location>
        <begin position="543"/>
        <end position="675"/>
    </location>
</feature>